<name>A0A1H3EUG3_9BACT</name>
<organism evidence="2 3">
    <name type="scientific">Acetomicrobium thermoterrenum DSM 13490</name>
    <dbReference type="NCBI Taxonomy" id="1120987"/>
    <lineage>
        <taxon>Bacteria</taxon>
        <taxon>Thermotogati</taxon>
        <taxon>Synergistota</taxon>
        <taxon>Synergistia</taxon>
        <taxon>Synergistales</taxon>
        <taxon>Acetomicrobiaceae</taxon>
        <taxon>Acetomicrobium</taxon>
    </lineage>
</organism>
<gene>
    <name evidence="2" type="ORF">SAMN03080603_00787</name>
</gene>
<dbReference type="InterPro" id="IPR036610">
    <property type="entry name" value="PEBP-like_sf"/>
</dbReference>
<dbReference type="AlphaFoldDB" id="A0A1H3EUG3"/>
<accession>A0A1H3EUG3</accession>
<reference evidence="3" key="1">
    <citation type="submission" date="2016-10" db="EMBL/GenBank/DDBJ databases">
        <authorList>
            <person name="Varghese N."/>
            <person name="Submissions S."/>
        </authorList>
    </citation>
    <scope>NUCLEOTIDE SEQUENCE [LARGE SCALE GENOMIC DNA]</scope>
    <source>
        <strain evidence="3">DSM 13490</strain>
    </source>
</reference>
<dbReference type="PANTHER" id="PTHR30289">
    <property type="entry name" value="UNCHARACTERIZED PROTEIN YBCL-RELATED"/>
    <property type="match status" value="1"/>
</dbReference>
<evidence type="ECO:0000313" key="3">
    <source>
        <dbReference type="Proteomes" id="UP000199266"/>
    </source>
</evidence>
<sequence length="183" mass="20182">MKKVLYILCCIIILWPVHNLMANSTGDYLAEVCEMQIRVTSPAFNNDEFIPSKYTCEGKDIMPPLTWEGVPENTLSLVLIVDDPDAPSGTFTHAIFFNIEPQKKGIEEGESPGVAGVNDFGRLGYGGPCPPKGHGPHRYYFKVYALDIPSLNLKSGAHKSAVEKAIKGHILAYGELIGKYERK</sequence>
<dbReference type="InterPro" id="IPR008914">
    <property type="entry name" value="PEBP"/>
</dbReference>
<protein>
    <submittedName>
        <fullName evidence="2">Phospholipid-binding protein, PBP family</fullName>
    </submittedName>
</protein>
<dbReference type="SUPFAM" id="SSF49777">
    <property type="entry name" value="PEBP-like"/>
    <property type="match status" value="1"/>
</dbReference>
<dbReference type="NCBIfam" id="TIGR00481">
    <property type="entry name" value="YbhB/YbcL family Raf kinase inhibitor-like protein"/>
    <property type="match status" value="1"/>
</dbReference>
<evidence type="ECO:0000313" key="2">
    <source>
        <dbReference type="EMBL" id="SDX81758.1"/>
    </source>
</evidence>
<dbReference type="PANTHER" id="PTHR30289:SF1">
    <property type="entry name" value="PEBP (PHOSPHATIDYLETHANOLAMINE-BINDING PROTEIN) FAMILY PROTEIN"/>
    <property type="match status" value="1"/>
</dbReference>
<dbReference type="InterPro" id="IPR005247">
    <property type="entry name" value="YbhB_YbcL/LppC-like"/>
</dbReference>
<proteinExistence type="predicted"/>
<feature type="chain" id="PRO_5011496225" evidence="1">
    <location>
        <begin position="23"/>
        <end position="183"/>
    </location>
</feature>
<keyword evidence="1" id="KW-0732">Signal</keyword>
<dbReference type="Proteomes" id="UP000199266">
    <property type="component" value="Unassembled WGS sequence"/>
</dbReference>
<dbReference type="Gene3D" id="3.90.280.10">
    <property type="entry name" value="PEBP-like"/>
    <property type="match status" value="1"/>
</dbReference>
<dbReference type="Pfam" id="PF01161">
    <property type="entry name" value="PBP"/>
    <property type="match status" value="1"/>
</dbReference>
<keyword evidence="3" id="KW-1185">Reference proteome</keyword>
<evidence type="ECO:0000256" key="1">
    <source>
        <dbReference type="SAM" id="SignalP"/>
    </source>
</evidence>
<dbReference type="CDD" id="cd00865">
    <property type="entry name" value="PEBP_bact_arch"/>
    <property type="match status" value="1"/>
</dbReference>
<feature type="signal peptide" evidence="1">
    <location>
        <begin position="1"/>
        <end position="22"/>
    </location>
</feature>
<dbReference type="EMBL" id="FNPD01000003">
    <property type="protein sequence ID" value="SDX81758.1"/>
    <property type="molecule type" value="Genomic_DNA"/>
</dbReference>